<dbReference type="Proteomes" id="UP001152799">
    <property type="component" value="Chromosome 5"/>
</dbReference>
<dbReference type="PANTHER" id="PTHR13379">
    <property type="entry name" value="UNCHARACTERIZED DUF1308"/>
    <property type="match status" value="1"/>
</dbReference>
<dbReference type="EMBL" id="OU892281">
    <property type="protein sequence ID" value="CAG9769458.1"/>
    <property type="molecule type" value="Genomic_DNA"/>
</dbReference>
<evidence type="ECO:0000313" key="4">
    <source>
        <dbReference type="EMBL" id="CAG9769458.1"/>
    </source>
</evidence>
<dbReference type="InterPro" id="IPR041076">
    <property type="entry name" value="DUF5614"/>
</dbReference>
<dbReference type="AlphaFoldDB" id="A0A9N9MUS1"/>
<evidence type="ECO:0000256" key="1">
    <source>
        <dbReference type="ARBA" id="ARBA00006588"/>
    </source>
</evidence>
<feature type="domain" description="DUF5614" evidence="3">
    <location>
        <begin position="17"/>
        <end position="210"/>
    </location>
</feature>
<organism evidence="4 5">
    <name type="scientific">Ceutorhynchus assimilis</name>
    <name type="common">cabbage seed weevil</name>
    <dbReference type="NCBI Taxonomy" id="467358"/>
    <lineage>
        <taxon>Eukaryota</taxon>
        <taxon>Metazoa</taxon>
        <taxon>Ecdysozoa</taxon>
        <taxon>Arthropoda</taxon>
        <taxon>Hexapoda</taxon>
        <taxon>Insecta</taxon>
        <taxon>Pterygota</taxon>
        <taxon>Neoptera</taxon>
        <taxon>Endopterygota</taxon>
        <taxon>Coleoptera</taxon>
        <taxon>Polyphaga</taxon>
        <taxon>Cucujiformia</taxon>
        <taxon>Curculionidae</taxon>
        <taxon>Ceutorhynchinae</taxon>
        <taxon>Ceutorhynchus</taxon>
    </lineage>
</organism>
<protein>
    <recommendedName>
        <fullName evidence="6">DUF1308 domain-containing protein</fullName>
    </recommendedName>
</protein>
<evidence type="ECO:0000313" key="5">
    <source>
        <dbReference type="Proteomes" id="UP001152799"/>
    </source>
</evidence>
<comment type="similarity">
    <text evidence="1">Belongs to the UPF0415 family.</text>
</comment>
<gene>
    <name evidence="4" type="ORF">CEUTPL_LOCUS9968</name>
</gene>
<dbReference type="Pfam" id="PF18474">
    <property type="entry name" value="DUF5614"/>
    <property type="match status" value="1"/>
</dbReference>
<proteinExistence type="inferred from homology"/>
<evidence type="ECO:0000259" key="3">
    <source>
        <dbReference type="Pfam" id="PF18474"/>
    </source>
</evidence>
<keyword evidence="5" id="KW-1185">Reference proteome</keyword>
<dbReference type="Pfam" id="PF07000">
    <property type="entry name" value="DUF1308"/>
    <property type="match status" value="1"/>
</dbReference>
<sequence length="431" mass="48916">MEQNCDIEETTEDIYLLAEQKIQFGENLRRFIDQHGKIDGLQKLSRKINQELKFLGKVYKSRNLKKEHLQCSNLTHFSALVDTLKTVDNCHSVNKIFTLYNRKTTVDIICDNGLTWMKVIARNPKSLSQIYMGNASYGVRSIVDQAEEYIECAKLHPCLFQTPKIVFVFTNGIGNNLATKLEKLGIIVKGNRTSVHDIIEESDSEASEDEHSIPTTLINNYNEPLELSTKNIDNIKKVNLDVSAMLAYCCSVANGSAFLYDFDVPVLKQQAEWERQRPVKPILDNFFKGKQLYCCETAKESFENIVNTVGGPTEKNRAEELMKRVIILPDNATFKDTKEGSEGSEIFHQAQFTKGKILDLGGKIRQRSLTVFMFGDQIQAITVTSNDGFVRAAKQQNINFVVFVHESRALTEQKELIQAKPLNLEENKSTI</sequence>
<accession>A0A9N9MUS1</accession>
<dbReference type="PANTHER" id="PTHR13379:SF0">
    <property type="entry name" value="UPF0415 PROTEIN C7ORF25"/>
    <property type="match status" value="1"/>
</dbReference>
<evidence type="ECO:0000259" key="2">
    <source>
        <dbReference type="Pfam" id="PF07000"/>
    </source>
</evidence>
<reference evidence="4" key="1">
    <citation type="submission" date="2022-01" db="EMBL/GenBank/DDBJ databases">
        <authorList>
            <person name="King R."/>
        </authorList>
    </citation>
    <scope>NUCLEOTIDE SEQUENCE</scope>
</reference>
<evidence type="ECO:0008006" key="6">
    <source>
        <dbReference type="Google" id="ProtNLM"/>
    </source>
</evidence>
<dbReference type="OrthoDB" id="441890at2759"/>
<dbReference type="InterPro" id="IPR010733">
    <property type="entry name" value="DUF1308"/>
</dbReference>
<feature type="domain" description="DUF1308" evidence="2">
    <location>
        <begin position="238"/>
        <end position="416"/>
    </location>
</feature>
<name>A0A9N9MUS1_9CUCU</name>